<comment type="caution">
    <text evidence="1">The sequence shown here is derived from an EMBL/GenBank/DDBJ whole genome shotgun (WGS) entry which is preliminary data.</text>
</comment>
<evidence type="ECO:0000313" key="1">
    <source>
        <dbReference type="EMBL" id="KAK3080611.1"/>
    </source>
</evidence>
<reference evidence="1" key="1">
    <citation type="submission" date="2024-09" db="EMBL/GenBank/DDBJ databases">
        <title>Black Yeasts Isolated from many extreme environments.</title>
        <authorList>
            <person name="Coleine C."/>
            <person name="Stajich J.E."/>
            <person name="Selbmann L."/>
        </authorList>
    </citation>
    <scope>NUCLEOTIDE SEQUENCE</scope>
    <source>
        <strain evidence="1">CCFEE 5737</strain>
    </source>
</reference>
<dbReference type="EMBL" id="JAWDJW010000481">
    <property type="protein sequence ID" value="KAK3080611.1"/>
    <property type="molecule type" value="Genomic_DNA"/>
</dbReference>
<protein>
    <submittedName>
        <fullName evidence="1">Uncharacterized protein</fullName>
    </submittedName>
</protein>
<name>A0ACC3DV74_9PEZI</name>
<sequence length="429" mass="47411">MVIGFRRASGNSQTRYQHQQYGSDMRANRHVESSEDVEDPTPCLFESDATAVRTFVRELVTQSVIPSMERNSATWNEQVASRRRGLSGRFTSLTKKWSPFGSSSRTSSGPIGLPSGTNSNYDSLQGFYRPDAPEATMRKLADFAFMLRDYKLAQSTYDILRGDFNNDKAWKYYAGASEMAALSMLLNSQGLSVKTRMENLDQLLEAASYSYITRCIAPYYALRTLAIAPELLKAHGSSAADDSARWASRILEAGLVGPIGHALFTERISACYAARKGVGSMNLGLRRRKSALWAMLAADEWAKMGKYSQAERALREASELYGIEESGSKTLAFDGMQMLVDALSKAVAANRELSQGYDETPEVQPDEEVVDEVSEEFISRPQRKSLLGVEPSPAFAGLDATPLTPTRVVDLEPVNTDDSFEQTDVRQEG</sequence>
<proteinExistence type="predicted"/>
<dbReference type="Proteomes" id="UP001186974">
    <property type="component" value="Unassembled WGS sequence"/>
</dbReference>
<keyword evidence="2" id="KW-1185">Reference proteome</keyword>
<organism evidence="1 2">
    <name type="scientific">Coniosporium uncinatum</name>
    <dbReference type="NCBI Taxonomy" id="93489"/>
    <lineage>
        <taxon>Eukaryota</taxon>
        <taxon>Fungi</taxon>
        <taxon>Dikarya</taxon>
        <taxon>Ascomycota</taxon>
        <taxon>Pezizomycotina</taxon>
        <taxon>Dothideomycetes</taxon>
        <taxon>Dothideomycetes incertae sedis</taxon>
        <taxon>Coniosporium</taxon>
    </lineage>
</organism>
<accession>A0ACC3DV74</accession>
<gene>
    <name evidence="1" type="ORF">LTS18_014803</name>
</gene>
<evidence type="ECO:0000313" key="2">
    <source>
        <dbReference type="Proteomes" id="UP001186974"/>
    </source>
</evidence>